<dbReference type="Pfam" id="PF17102">
    <property type="entry name" value="Stealth_CR3"/>
    <property type="match status" value="1"/>
</dbReference>
<dbReference type="Pfam" id="PF17103">
    <property type="entry name" value="Stealth_CR4"/>
    <property type="match status" value="1"/>
</dbReference>
<evidence type="ECO:0000256" key="3">
    <source>
        <dbReference type="ARBA" id="ARBA00023169"/>
    </source>
</evidence>
<evidence type="ECO:0000313" key="10">
    <source>
        <dbReference type="Proteomes" id="UP001499954"/>
    </source>
</evidence>
<sequence>MSFVRLPDIQESSYVTTNDLEPQSDRKRGSDDERNRDRGHDRLADRAASFARTDPSSQPPLRISDAAELVLVTSPPRDPRFDRDDIVMRKGQYALRNGHLTPRESMIEDLCALGAALDEAGIGFLLVRGNDERLVIAVDRADRKAVTRALAEAFATEPFYAETVEPARNGGAYPVLLADGRLSGHRKASVVRIHRPRVEPVGRLRYGAETGVQLEFWRFGDDTIEAPHENALMRRTLPRSEAIDDVVHLHGRDWPTLEHMFTPLASDVDFDIDLVFSWVDGSSDEFVRERAKRMASYVVGDGDDSEARYRQIDELKYALRSVHLFAPWIRRIFIATDSPAPEWLARHPKVTIVRSEEMFADTSVLPTHNSHAVESQLHNIEGLAEHFLYSNDDMFFGRPVSPDLFFSPGGITKFVEAATRIGLGDTHPGRSGFENAARVNRALLRDRFGKVTTRHLEHCAAPLRKSGMADLEAAFPEEFRRTAASRFRSATDISVTNSLYHYYALLTGRAVVQTDARVKYIETTLKRALPAMRRLLKRRDQDMFCLNDGSKPEISVEERTAAVTEFLEHYFPFPAPWEKATDASGAPLLSASTPAGSPPAAPSVPDLTA</sequence>
<dbReference type="Pfam" id="PF17101">
    <property type="entry name" value="Stealth_CR1"/>
    <property type="match status" value="1"/>
</dbReference>
<evidence type="ECO:0000256" key="4">
    <source>
        <dbReference type="SAM" id="MobiDB-lite"/>
    </source>
</evidence>
<feature type="region of interest" description="Disordered" evidence="4">
    <location>
        <begin position="1"/>
        <end position="63"/>
    </location>
</feature>
<dbReference type="PANTHER" id="PTHR24045:SF0">
    <property type="entry name" value="N-ACETYLGLUCOSAMINE-1-PHOSPHOTRANSFERASE SUBUNITS ALPHA_BETA"/>
    <property type="match status" value="1"/>
</dbReference>
<proteinExistence type="inferred from homology"/>
<reference evidence="9 10" key="1">
    <citation type="journal article" date="2019" name="Int. J. Syst. Evol. Microbiol.">
        <title>The Global Catalogue of Microorganisms (GCM) 10K type strain sequencing project: providing services to taxonomists for standard genome sequencing and annotation.</title>
        <authorList>
            <consortium name="The Broad Institute Genomics Platform"/>
            <consortium name="The Broad Institute Genome Sequencing Center for Infectious Disease"/>
            <person name="Wu L."/>
            <person name="Ma J."/>
        </authorList>
    </citation>
    <scope>NUCLEOTIDE SEQUENCE [LARGE SCALE GENOMIC DNA]</scope>
    <source>
        <strain evidence="9 10">JCM 13584</strain>
    </source>
</reference>
<dbReference type="EMBL" id="BAAAMK010000010">
    <property type="protein sequence ID" value="GAA1965723.1"/>
    <property type="molecule type" value="Genomic_DNA"/>
</dbReference>
<dbReference type="PANTHER" id="PTHR24045">
    <property type="match status" value="1"/>
</dbReference>
<feature type="domain" description="Stealth protein CR4 conserved region 4" evidence="8">
    <location>
        <begin position="534"/>
        <end position="582"/>
    </location>
</feature>
<feature type="compositionally biased region" description="Basic and acidic residues" evidence="4">
    <location>
        <begin position="23"/>
        <end position="45"/>
    </location>
</feature>
<keyword evidence="2" id="KW-0808">Transferase</keyword>
<dbReference type="InterPro" id="IPR031358">
    <property type="entry name" value="Stealth_CR1"/>
</dbReference>
<gene>
    <name evidence="9" type="ORF">GCM10009717_35770</name>
</gene>
<feature type="domain" description="Stealth protein CR3 conserved region 3" evidence="7">
    <location>
        <begin position="458"/>
        <end position="504"/>
    </location>
</feature>
<name>A0ABN2RAT8_9MICO</name>
<evidence type="ECO:0000259" key="7">
    <source>
        <dbReference type="Pfam" id="PF17102"/>
    </source>
</evidence>
<evidence type="ECO:0000256" key="2">
    <source>
        <dbReference type="ARBA" id="ARBA00022679"/>
    </source>
</evidence>
<comment type="similarity">
    <text evidence="1">Belongs to the stealth family.</text>
</comment>
<evidence type="ECO:0000259" key="6">
    <source>
        <dbReference type="Pfam" id="PF17101"/>
    </source>
</evidence>
<evidence type="ECO:0000259" key="5">
    <source>
        <dbReference type="Pfam" id="PF11380"/>
    </source>
</evidence>
<evidence type="ECO:0000256" key="1">
    <source>
        <dbReference type="ARBA" id="ARBA00007583"/>
    </source>
</evidence>
<feature type="domain" description="Stealth protein CR1 conserved region 1" evidence="6">
    <location>
        <begin position="270"/>
        <end position="297"/>
    </location>
</feature>
<keyword evidence="3" id="KW-0270">Exopolysaccharide synthesis</keyword>
<protein>
    <submittedName>
        <fullName evidence="9">Stealth family protein</fullName>
    </submittedName>
</protein>
<comment type="caution">
    <text evidence="9">The sequence shown here is derived from an EMBL/GenBank/DDBJ whole genome shotgun (WGS) entry which is preliminary data.</text>
</comment>
<keyword evidence="10" id="KW-1185">Reference proteome</keyword>
<dbReference type="InterPro" id="IPR047141">
    <property type="entry name" value="Stealth"/>
</dbReference>
<dbReference type="InterPro" id="IPR031356">
    <property type="entry name" value="Stealth_CR4"/>
</dbReference>
<dbReference type="Pfam" id="PF11380">
    <property type="entry name" value="Stealth_CR2"/>
    <property type="match status" value="1"/>
</dbReference>
<dbReference type="Proteomes" id="UP001499954">
    <property type="component" value="Unassembled WGS sequence"/>
</dbReference>
<evidence type="ECO:0000313" key="9">
    <source>
        <dbReference type="EMBL" id="GAA1965723.1"/>
    </source>
</evidence>
<feature type="domain" description="Stealth protein CR2 conserved region 2" evidence="5">
    <location>
        <begin position="308"/>
        <end position="412"/>
    </location>
</feature>
<evidence type="ECO:0000259" key="8">
    <source>
        <dbReference type="Pfam" id="PF17103"/>
    </source>
</evidence>
<feature type="compositionally biased region" description="Polar residues" evidence="4">
    <location>
        <begin position="10"/>
        <end position="21"/>
    </location>
</feature>
<dbReference type="InterPro" id="IPR021520">
    <property type="entry name" value="Stealth_CR2"/>
</dbReference>
<organism evidence="9 10">
    <name type="scientific">Agromyces allii</name>
    <dbReference type="NCBI Taxonomy" id="393607"/>
    <lineage>
        <taxon>Bacteria</taxon>
        <taxon>Bacillati</taxon>
        <taxon>Actinomycetota</taxon>
        <taxon>Actinomycetes</taxon>
        <taxon>Micrococcales</taxon>
        <taxon>Microbacteriaceae</taxon>
        <taxon>Agromyces</taxon>
    </lineage>
</organism>
<accession>A0ABN2RAT8</accession>
<dbReference type="InterPro" id="IPR031357">
    <property type="entry name" value="Stealth_CR3"/>
</dbReference>
<feature type="region of interest" description="Disordered" evidence="4">
    <location>
        <begin position="584"/>
        <end position="609"/>
    </location>
</feature>
<feature type="compositionally biased region" description="Low complexity" evidence="4">
    <location>
        <begin position="586"/>
        <end position="595"/>
    </location>
</feature>